<feature type="region of interest" description="Disordered" evidence="1">
    <location>
        <begin position="505"/>
        <end position="536"/>
    </location>
</feature>
<dbReference type="GO" id="GO:0016747">
    <property type="term" value="F:acyltransferase activity, transferring groups other than amino-acyl groups"/>
    <property type="evidence" value="ECO:0007669"/>
    <property type="project" value="InterPro"/>
</dbReference>
<dbReference type="InterPro" id="IPR000182">
    <property type="entry name" value="GNAT_dom"/>
</dbReference>
<feature type="compositionally biased region" description="Basic and acidic residues" evidence="1">
    <location>
        <begin position="217"/>
        <end position="227"/>
    </location>
</feature>
<dbReference type="AlphaFoldDB" id="A0AAD5X3W4"/>
<dbReference type="Proteomes" id="UP001212841">
    <property type="component" value="Unassembled WGS sequence"/>
</dbReference>
<dbReference type="PROSITE" id="PS51186">
    <property type="entry name" value="GNAT"/>
    <property type="match status" value="1"/>
</dbReference>
<evidence type="ECO:0000313" key="4">
    <source>
        <dbReference type="Proteomes" id="UP001212841"/>
    </source>
</evidence>
<protein>
    <recommendedName>
        <fullName evidence="2">N-acetyltransferase domain-containing protein</fullName>
    </recommendedName>
</protein>
<feature type="domain" description="N-acetyltransferase" evidence="2">
    <location>
        <begin position="591"/>
        <end position="701"/>
    </location>
</feature>
<keyword evidence="4" id="KW-1185">Reference proteome</keyword>
<reference evidence="3" key="1">
    <citation type="submission" date="2020-05" db="EMBL/GenBank/DDBJ databases">
        <title>Phylogenomic resolution of chytrid fungi.</title>
        <authorList>
            <person name="Stajich J.E."/>
            <person name="Amses K."/>
            <person name="Simmons R."/>
            <person name="Seto K."/>
            <person name="Myers J."/>
            <person name="Bonds A."/>
            <person name="Quandt C.A."/>
            <person name="Barry K."/>
            <person name="Liu P."/>
            <person name="Grigoriev I."/>
            <person name="Longcore J.E."/>
            <person name="James T.Y."/>
        </authorList>
    </citation>
    <scope>NUCLEOTIDE SEQUENCE</scope>
    <source>
        <strain evidence="3">JEL0318</strain>
    </source>
</reference>
<feature type="region of interest" description="Disordered" evidence="1">
    <location>
        <begin position="127"/>
        <end position="149"/>
    </location>
</feature>
<feature type="compositionally biased region" description="Polar residues" evidence="1">
    <location>
        <begin position="9"/>
        <end position="22"/>
    </location>
</feature>
<accession>A0AAD5X3W4</accession>
<dbReference type="SUPFAM" id="SSF55729">
    <property type="entry name" value="Acyl-CoA N-acyltransferases (Nat)"/>
    <property type="match status" value="1"/>
</dbReference>
<dbReference type="InterPro" id="IPR016181">
    <property type="entry name" value="Acyl_CoA_acyltransferase"/>
</dbReference>
<feature type="compositionally biased region" description="Polar residues" evidence="1">
    <location>
        <begin position="168"/>
        <end position="191"/>
    </location>
</feature>
<gene>
    <name evidence="3" type="ORF">HK097_010949</name>
</gene>
<feature type="compositionally biased region" description="Polar residues" evidence="1">
    <location>
        <begin position="127"/>
        <end position="138"/>
    </location>
</feature>
<evidence type="ECO:0000256" key="1">
    <source>
        <dbReference type="SAM" id="MobiDB-lite"/>
    </source>
</evidence>
<feature type="compositionally biased region" description="Gly residues" evidence="1">
    <location>
        <begin position="507"/>
        <end position="516"/>
    </location>
</feature>
<organism evidence="3 4">
    <name type="scientific">Rhizophlyctis rosea</name>
    <dbReference type="NCBI Taxonomy" id="64517"/>
    <lineage>
        <taxon>Eukaryota</taxon>
        <taxon>Fungi</taxon>
        <taxon>Fungi incertae sedis</taxon>
        <taxon>Chytridiomycota</taxon>
        <taxon>Chytridiomycota incertae sedis</taxon>
        <taxon>Chytridiomycetes</taxon>
        <taxon>Rhizophlyctidales</taxon>
        <taxon>Rhizophlyctidaceae</taxon>
        <taxon>Rhizophlyctis</taxon>
    </lineage>
</organism>
<proteinExistence type="predicted"/>
<evidence type="ECO:0000259" key="2">
    <source>
        <dbReference type="PROSITE" id="PS51186"/>
    </source>
</evidence>
<feature type="region of interest" description="Disordered" evidence="1">
    <location>
        <begin position="1"/>
        <end position="22"/>
    </location>
</feature>
<feature type="region of interest" description="Disordered" evidence="1">
    <location>
        <begin position="168"/>
        <end position="239"/>
    </location>
</feature>
<dbReference type="EMBL" id="JADGJD010000086">
    <property type="protein sequence ID" value="KAJ3055292.1"/>
    <property type="molecule type" value="Genomic_DNA"/>
</dbReference>
<sequence length="717" mass="78081">MHSMLSPDARSTPQSGGSVSQYPSEGGFVDYFSSLAFDPSSSVAFPGPASSQDYSPSFDNNVVPFPNQQVVSLVNTSRMKNNINRHFKTYPSYFSQTSPHGIGHFGPTQPINTSPVWEHQLNNSSGAVRSSFTNTRQHQAPVPPYDNLVRLPSHKQSRVEQSFVPISQYQSPTSEPSPSSLVPTAGTTSPPVITPPSATPGRRPPGRPRKNTASSETSDHANAHKDSSSTPTTSGGSKRKKNLEIVGKCIGCRKTLASFFMRGSKAVVEQGVVIEVSCLDCDAKKNEGGDGMLDDISNGSLGVGGKNKRTREEKVDCEVCKKAIGVGRVTGKDENAEVEFTIEVVCLSCKGRFGFCTECGGGGKYRTGKYRPVELFPKNRKTCLLSHVRVGKSGLEYHVYRSRELRRDVLPKYGKVFLDAFLSLYATPKVMEEVPAFHTFSGVRKFLKEAWQETVDDLLRHETPESIYYCAVSWINGPVKVKGKPRSLDEAGGDDAEIDNALLVEGGRSGAPGGGSPAASGDYNVPGSDSDGPLSPNLLDSLLGGLSSPISATSDSPALGVVGGTSAFPTSDMTTPPSDPTEPNDRCYVGIGVAEWDRPKRSLYINQLAVMQSVQSQGIAKRIILSIVDRVRKEAQLCVDEQGRKGDLEWVWLLTRKINFPMQRFSEKHGFKLREVFEEGREGLEEGFFEREGYDMEEYLTYITTVGDLTRGEGRRG</sequence>
<dbReference type="Gene3D" id="3.40.630.30">
    <property type="match status" value="1"/>
</dbReference>
<evidence type="ECO:0000313" key="3">
    <source>
        <dbReference type="EMBL" id="KAJ3055292.1"/>
    </source>
</evidence>
<comment type="caution">
    <text evidence="3">The sequence shown here is derived from an EMBL/GenBank/DDBJ whole genome shotgun (WGS) entry which is preliminary data.</text>
</comment>
<name>A0AAD5X3W4_9FUNG</name>